<organism evidence="5 6">
    <name type="scientific">Rhizobium rhizogenes NBRC 13257</name>
    <dbReference type="NCBI Taxonomy" id="1220581"/>
    <lineage>
        <taxon>Bacteria</taxon>
        <taxon>Pseudomonadati</taxon>
        <taxon>Pseudomonadota</taxon>
        <taxon>Alphaproteobacteria</taxon>
        <taxon>Hyphomicrobiales</taxon>
        <taxon>Rhizobiaceae</taxon>
        <taxon>Rhizobium/Agrobacterium group</taxon>
        <taxon>Rhizobium</taxon>
    </lineage>
</organism>
<dbReference type="Pfam" id="PF00491">
    <property type="entry name" value="Arginase"/>
    <property type="match status" value="1"/>
</dbReference>
<dbReference type="GO" id="GO:0030145">
    <property type="term" value="F:manganese ion binding"/>
    <property type="evidence" value="ECO:0007669"/>
    <property type="project" value="TreeGrafter"/>
</dbReference>
<comment type="caution">
    <text evidence="5">The sequence shown here is derived from an EMBL/GenBank/DDBJ whole genome shotgun (WGS) entry which is preliminary data.</text>
</comment>
<dbReference type="RefSeq" id="WP_042477168.1">
    <property type="nucleotide sequence ID" value="NZ_BAYX01000025.1"/>
</dbReference>
<dbReference type="PANTHER" id="PTHR43782:SF3">
    <property type="entry name" value="ARGINASE"/>
    <property type="match status" value="1"/>
</dbReference>
<protein>
    <recommendedName>
        <fullName evidence="7">Arginase</fullName>
    </recommendedName>
</protein>
<dbReference type="Gene3D" id="3.40.800.10">
    <property type="entry name" value="Ureohydrolase domain"/>
    <property type="match status" value="1"/>
</dbReference>
<dbReference type="PANTHER" id="PTHR43782">
    <property type="entry name" value="ARGINASE"/>
    <property type="match status" value="1"/>
</dbReference>
<dbReference type="AlphaFoldDB" id="A0AA87UCV2"/>
<evidence type="ECO:0000256" key="1">
    <source>
        <dbReference type="ARBA" id="ARBA00022723"/>
    </source>
</evidence>
<comment type="similarity">
    <text evidence="4">Belongs to the arginase family.</text>
</comment>
<evidence type="ECO:0008006" key="7">
    <source>
        <dbReference type="Google" id="ProtNLM"/>
    </source>
</evidence>
<evidence type="ECO:0000313" key="5">
    <source>
        <dbReference type="EMBL" id="GAJ96778.1"/>
    </source>
</evidence>
<dbReference type="Proteomes" id="UP000026941">
    <property type="component" value="Unassembled WGS sequence"/>
</dbReference>
<evidence type="ECO:0000256" key="4">
    <source>
        <dbReference type="PROSITE-ProRule" id="PRU00742"/>
    </source>
</evidence>
<dbReference type="SUPFAM" id="SSF52768">
    <property type="entry name" value="Arginase/deacetylase"/>
    <property type="match status" value="1"/>
</dbReference>
<dbReference type="GO" id="GO:0005829">
    <property type="term" value="C:cytosol"/>
    <property type="evidence" value="ECO:0007669"/>
    <property type="project" value="TreeGrafter"/>
</dbReference>
<evidence type="ECO:0000256" key="2">
    <source>
        <dbReference type="ARBA" id="ARBA00022801"/>
    </source>
</evidence>
<dbReference type="PRINTS" id="PR00116">
    <property type="entry name" value="ARGINASE"/>
</dbReference>
<keyword evidence="1" id="KW-0479">Metal-binding</keyword>
<dbReference type="EMBL" id="BAYX01000025">
    <property type="protein sequence ID" value="GAJ96778.1"/>
    <property type="molecule type" value="Genomic_DNA"/>
</dbReference>
<dbReference type="InterPro" id="IPR006035">
    <property type="entry name" value="Ureohydrolase"/>
</dbReference>
<accession>A0AA87UCV2</accession>
<evidence type="ECO:0000256" key="3">
    <source>
        <dbReference type="ARBA" id="ARBA00023211"/>
    </source>
</evidence>
<keyword evidence="2" id="KW-0378">Hydrolase</keyword>
<name>A0AA87UCV2_RHIRH</name>
<keyword evidence="3" id="KW-0464">Manganese</keyword>
<dbReference type="PROSITE" id="PS51409">
    <property type="entry name" value="ARGINASE_2"/>
    <property type="match status" value="1"/>
</dbReference>
<dbReference type="InterPro" id="IPR023696">
    <property type="entry name" value="Ureohydrolase_dom_sf"/>
</dbReference>
<proteinExistence type="inferred from homology"/>
<evidence type="ECO:0000313" key="6">
    <source>
        <dbReference type="Proteomes" id="UP000026941"/>
    </source>
</evidence>
<reference evidence="5 6" key="1">
    <citation type="submission" date="2014-05" db="EMBL/GenBank/DDBJ databases">
        <title>Whole genome shotgun sequence of Rhizobium rhizogenes NBRC 13257.</title>
        <authorList>
            <person name="Katano-Makiyama Y."/>
            <person name="Hosoyama A."/>
            <person name="Hashimoto M."/>
            <person name="Hosoyama Y."/>
            <person name="Noguchi M."/>
            <person name="Tsuchikane K."/>
            <person name="Kimura A."/>
            <person name="Ohji S."/>
            <person name="Ichikawa N."/>
            <person name="Yamazoe A."/>
            <person name="Fujita N."/>
        </authorList>
    </citation>
    <scope>NUCLEOTIDE SEQUENCE [LARGE SCALE GENOMIC DNA]</scope>
    <source>
        <strain evidence="5 6">NBRC 13257</strain>
    </source>
</reference>
<dbReference type="GO" id="GO:0004053">
    <property type="term" value="F:arginase activity"/>
    <property type="evidence" value="ECO:0007669"/>
    <property type="project" value="TreeGrafter"/>
</dbReference>
<gene>
    <name evidence="5" type="ORF">RRH01S_25_00730</name>
</gene>
<sequence length="320" mass="34587">MNIDKFPVSLIGLPYLMGSRGPNLGYQMAQGPRILLAPEKAPAAMQEFFSDVETVMIEDADEPNIAFTGGDYRLLPVGDQMSRVLVQNIRLAQEVKRARERGRIPIACVGACSAALGMVGGVGETEGEIGMIWLDAHGDAQTPDTSENGFIEGMPVTTIAGKCWPRYRRKIPGFREIDESRIITIGLSEMFTPTARRSAKDALGTLVHKPVIEELGFEEALTRALDNLASKCGKVFIHFDTDVLDPTVLRANTHAANGGLTDEQCKTAFRLIGERFEILAVSFASYDPVVDERGPQVLVPLLVAAARAAAEGLARQGSSS</sequence>